<evidence type="ECO:0000313" key="4">
    <source>
        <dbReference type="EMBL" id="ORY88440.1"/>
    </source>
</evidence>
<dbReference type="InterPro" id="IPR036641">
    <property type="entry name" value="HPT_dom_sf"/>
</dbReference>
<feature type="domain" description="HPt" evidence="3">
    <location>
        <begin position="78"/>
        <end position="184"/>
    </location>
</feature>
<evidence type="ECO:0000259" key="3">
    <source>
        <dbReference type="PROSITE" id="PS50894"/>
    </source>
</evidence>
<dbReference type="GO" id="GO:0009927">
    <property type="term" value="F:histidine phosphotransfer kinase activity"/>
    <property type="evidence" value="ECO:0007669"/>
    <property type="project" value="InterPro"/>
</dbReference>
<organism evidence="4 5">
    <name type="scientific">Leucosporidium creatinivorum</name>
    <dbReference type="NCBI Taxonomy" id="106004"/>
    <lineage>
        <taxon>Eukaryota</taxon>
        <taxon>Fungi</taxon>
        <taxon>Dikarya</taxon>
        <taxon>Basidiomycota</taxon>
        <taxon>Pucciniomycotina</taxon>
        <taxon>Microbotryomycetes</taxon>
        <taxon>Leucosporidiales</taxon>
        <taxon>Leucosporidium</taxon>
    </lineage>
</organism>
<evidence type="ECO:0000256" key="2">
    <source>
        <dbReference type="SAM" id="MobiDB-lite"/>
    </source>
</evidence>
<reference evidence="4 5" key="1">
    <citation type="submission" date="2016-07" db="EMBL/GenBank/DDBJ databases">
        <title>Pervasive Adenine N6-methylation of Active Genes in Fungi.</title>
        <authorList>
            <consortium name="DOE Joint Genome Institute"/>
            <person name="Mondo S.J."/>
            <person name="Dannebaum R.O."/>
            <person name="Kuo R.C."/>
            <person name="Labutti K."/>
            <person name="Haridas S."/>
            <person name="Kuo A."/>
            <person name="Salamov A."/>
            <person name="Ahrendt S.R."/>
            <person name="Lipzen A."/>
            <person name="Sullivan W."/>
            <person name="Andreopoulos W.B."/>
            <person name="Clum A."/>
            <person name="Lindquist E."/>
            <person name="Daum C."/>
            <person name="Ramamoorthy G.K."/>
            <person name="Gryganskyi A."/>
            <person name="Culley D."/>
            <person name="Magnuson J.K."/>
            <person name="James T.Y."/>
            <person name="O'Malley M.A."/>
            <person name="Stajich J.E."/>
            <person name="Spatafora J.W."/>
            <person name="Visel A."/>
            <person name="Grigoriev I.V."/>
        </authorList>
    </citation>
    <scope>NUCLEOTIDE SEQUENCE [LARGE SCALE GENOMIC DNA]</scope>
    <source>
        <strain evidence="4 5">62-1032</strain>
    </source>
</reference>
<dbReference type="STRING" id="106004.A0A1Y2FWQ3"/>
<dbReference type="GO" id="GO:0000160">
    <property type="term" value="P:phosphorelay signal transduction system"/>
    <property type="evidence" value="ECO:0007669"/>
    <property type="project" value="InterPro"/>
</dbReference>
<dbReference type="InterPro" id="IPR008207">
    <property type="entry name" value="Sig_transdc_His_kin_Hpt_dom"/>
</dbReference>
<dbReference type="PANTHER" id="PTHR28242:SF52">
    <property type="entry name" value="PHOSPHORELAY INTERMEDIATE PROTEIN YPD1"/>
    <property type="match status" value="1"/>
</dbReference>
<dbReference type="GO" id="GO:0005634">
    <property type="term" value="C:nucleus"/>
    <property type="evidence" value="ECO:0007669"/>
    <property type="project" value="TreeGrafter"/>
</dbReference>
<dbReference type="GO" id="GO:0005737">
    <property type="term" value="C:cytoplasm"/>
    <property type="evidence" value="ECO:0007669"/>
    <property type="project" value="TreeGrafter"/>
</dbReference>
<name>A0A1Y2FWQ3_9BASI</name>
<feature type="region of interest" description="Disordered" evidence="2">
    <location>
        <begin position="1"/>
        <end position="52"/>
    </location>
</feature>
<dbReference type="SUPFAM" id="SSF47226">
    <property type="entry name" value="Histidine-containing phosphotransfer domain, HPT domain"/>
    <property type="match status" value="1"/>
</dbReference>
<dbReference type="CDD" id="cd00088">
    <property type="entry name" value="HPT"/>
    <property type="match status" value="1"/>
</dbReference>
<evidence type="ECO:0000256" key="1">
    <source>
        <dbReference type="PROSITE-ProRule" id="PRU00110"/>
    </source>
</evidence>
<feature type="modified residue" description="Phosphohistidine" evidence="1">
    <location>
        <position position="117"/>
    </location>
</feature>
<keyword evidence="1" id="KW-0597">Phosphoprotein</keyword>
<dbReference type="AlphaFoldDB" id="A0A1Y2FWQ3"/>
<gene>
    <name evidence="4" type="ORF">BCR35DRAFT_301569</name>
</gene>
<accession>A0A1Y2FWQ3</accession>
<dbReference type="InterPro" id="IPR045871">
    <property type="entry name" value="AHP1-5/YPD1"/>
</dbReference>
<proteinExistence type="predicted"/>
<dbReference type="PROSITE" id="PS50894">
    <property type="entry name" value="HPT"/>
    <property type="match status" value="1"/>
</dbReference>
<dbReference type="SMART" id="SM00073">
    <property type="entry name" value="HPT"/>
    <property type="match status" value="1"/>
</dbReference>
<dbReference type="PANTHER" id="PTHR28242">
    <property type="entry name" value="PHOSPHORELAY INTERMEDIATE PROTEIN YPD1"/>
    <property type="match status" value="1"/>
</dbReference>
<keyword evidence="4" id="KW-0808">Transferase</keyword>
<keyword evidence="5" id="KW-1185">Reference proteome</keyword>
<dbReference type="Pfam" id="PF01627">
    <property type="entry name" value="Hpt"/>
    <property type="match status" value="1"/>
</dbReference>
<dbReference type="OrthoDB" id="1673781at2759"/>
<evidence type="ECO:0000313" key="5">
    <source>
        <dbReference type="Proteomes" id="UP000193467"/>
    </source>
</evidence>
<sequence length="187" mass="20361">MTSVSSPSKPTPATTTSAPSSPVKAAPATTSEDKVEPVAAAAPAGAEEEVAEVGEASTAAVVDMDVFGQLLEIDDDETHEFSKTLAFDYISQAETTFTEFEEALNAKDLDSLSRKGHFLKGSSAALGLQRVQHSCESMQHFGNRKNEHGEGPTLSEEEALKRCRVLLVRLRKEQDEAKEWLEKFYKQ</sequence>
<comment type="caution">
    <text evidence="4">The sequence shown here is derived from an EMBL/GenBank/DDBJ whole genome shotgun (WGS) entry which is preliminary data.</text>
</comment>
<dbReference type="Gene3D" id="1.20.120.160">
    <property type="entry name" value="HPT domain"/>
    <property type="match status" value="1"/>
</dbReference>
<dbReference type="GO" id="GO:0043424">
    <property type="term" value="F:protein histidine kinase binding"/>
    <property type="evidence" value="ECO:0007669"/>
    <property type="project" value="InterPro"/>
</dbReference>
<dbReference type="InParanoid" id="A0A1Y2FWQ3"/>
<dbReference type="EMBL" id="MCGR01000010">
    <property type="protein sequence ID" value="ORY88440.1"/>
    <property type="molecule type" value="Genomic_DNA"/>
</dbReference>
<protein>
    <submittedName>
        <fullName evidence="4">Signal transduction histidine kinase</fullName>
    </submittedName>
</protein>
<keyword evidence="4" id="KW-0418">Kinase</keyword>
<feature type="compositionally biased region" description="Low complexity" evidence="2">
    <location>
        <begin position="1"/>
        <end position="30"/>
    </location>
</feature>
<dbReference type="Proteomes" id="UP000193467">
    <property type="component" value="Unassembled WGS sequence"/>
</dbReference>